<dbReference type="AlphaFoldDB" id="A0A0A9EHF9"/>
<protein>
    <submittedName>
        <fullName evidence="1">Uncharacterized protein</fullName>
    </submittedName>
</protein>
<accession>A0A0A9EHF9</accession>
<proteinExistence type="predicted"/>
<sequence length="86" mass="10081">MLWLQASIRYSMIKLGRIFHIYQQTMLTSSSCKLGPQLILQNHFNSTYLMIVKIWSLLICMIQKHMISRILQLCLSMMVHCFNASS</sequence>
<name>A0A0A9EHF9_ARUDO</name>
<reference evidence="1" key="1">
    <citation type="submission" date="2014-09" db="EMBL/GenBank/DDBJ databases">
        <authorList>
            <person name="Magalhaes I.L.F."/>
            <person name="Oliveira U."/>
            <person name="Santos F.R."/>
            <person name="Vidigal T.H.D.A."/>
            <person name="Brescovit A.D."/>
            <person name="Santos A.J."/>
        </authorList>
    </citation>
    <scope>NUCLEOTIDE SEQUENCE</scope>
    <source>
        <tissue evidence="1">Shoot tissue taken approximately 20 cm above the soil surface</tissue>
    </source>
</reference>
<evidence type="ECO:0000313" key="1">
    <source>
        <dbReference type="EMBL" id="JAD95477.1"/>
    </source>
</evidence>
<reference evidence="1" key="2">
    <citation type="journal article" date="2015" name="Data Brief">
        <title>Shoot transcriptome of the giant reed, Arundo donax.</title>
        <authorList>
            <person name="Barrero R.A."/>
            <person name="Guerrero F.D."/>
            <person name="Moolhuijzen P."/>
            <person name="Goolsby J.A."/>
            <person name="Tidwell J."/>
            <person name="Bellgard S.E."/>
            <person name="Bellgard M.I."/>
        </authorList>
    </citation>
    <scope>NUCLEOTIDE SEQUENCE</scope>
    <source>
        <tissue evidence="1">Shoot tissue taken approximately 20 cm above the soil surface</tissue>
    </source>
</reference>
<organism evidence="1">
    <name type="scientific">Arundo donax</name>
    <name type="common">Giant reed</name>
    <name type="synonym">Donax arundinaceus</name>
    <dbReference type="NCBI Taxonomy" id="35708"/>
    <lineage>
        <taxon>Eukaryota</taxon>
        <taxon>Viridiplantae</taxon>
        <taxon>Streptophyta</taxon>
        <taxon>Embryophyta</taxon>
        <taxon>Tracheophyta</taxon>
        <taxon>Spermatophyta</taxon>
        <taxon>Magnoliopsida</taxon>
        <taxon>Liliopsida</taxon>
        <taxon>Poales</taxon>
        <taxon>Poaceae</taxon>
        <taxon>PACMAD clade</taxon>
        <taxon>Arundinoideae</taxon>
        <taxon>Arundineae</taxon>
        <taxon>Arundo</taxon>
    </lineage>
</organism>
<dbReference type="EMBL" id="GBRH01202418">
    <property type="protein sequence ID" value="JAD95477.1"/>
    <property type="molecule type" value="Transcribed_RNA"/>
</dbReference>